<dbReference type="InterPro" id="IPR021201">
    <property type="entry name" value="Leader_pep_exosporium"/>
</dbReference>
<gene>
    <name evidence="2" type="ORF">COK05_18010</name>
</gene>
<sequence>MDESLSSTAFNPGSIGPTLPPMQPFQFPTGPTGATGATGITGPTGNTGPTGITGPTGNTGPTGITGSTGDTGPPGIVSVTFNQSHIPTTSPTNLVLPAISVGVNQIVKLEGVFRSDYVSLSPLTEFTVSSILALKRGIFTIAVQMELQEDIQKPVNVSTNLTHNVSIVWIDAPPPGTYVYSLSLNATGIGTSTNTISERNITATVINI</sequence>
<comment type="caution">
    <text evidence="2">The sequence shown here is derived from an EMBL/GenBank/DDBJ whole genome shotgun (WGS) entry which is preliminary data.</text>
</comment>
<proteinExistence type="predicted"/>
<organism evidence="2 3">
    <name type="scientific">Bacillus cereus</name>
    <dbReference type="NCBI Taxonomy" id="1396"/>
    <lineage>
        <taxon>Bacteria</taxon>
        <taxon>Bacillati</taxon>
        <taxon>Bacillota</taxon>
        <taxon>Bacilli</taxon>
        <taxon>Bacillales</taxon>
        <taxon>Bacillaceae</taxon>
        <taxon>Bacillus</taxon>
        <taxon>Bacillus cereus group</taxon>
    </lineage>
</organism>
<dbReference type="InterPro" id="IPR008160">
    <property type="entry name" value="Collagen"/>
</dbReference>
<feature type="region of interest" description="Disordered" evidence="1">
    <location>
        <begin position="1"/>
        <end position="83"/>
    </location>
</feature>
<accession>A0A2B2LP72</accession>
<dbReference type="AlphaFoldDB" id="A0A2B2LP72"/>
<name>A0A2B2LP72_BACCE</name>
<dbReference type="RefSeq" id="WP_098613674.1">
    <property type="nucleotide sequence ID" value="NZ_NVAP01000038.1"/>
</dbReference>
<reference evidence="2 3" key="1">
    <citation type="submission" date="2017-09" db="EMBL/GenBank/DDBJ databases">
        <title>Large-scale bioinformatics analysis of Bacillus genomes uncovers conserved roles of natural products in bacterial physiology.</title>
        <authorList>
            <consortium name="Agbiome Team Llc"/>
            <person name="Bleich R.M."/>
            <person name="Grubbs K.J."/>
            <person name="Santa Maria K.C."/>
            <person name="Allen S.E."/>
            <person name="Farag S."/>
            <person name="Shank E.A."/>
            <person name="Bowers A."/>
        </authorList>
    </citation>
    <scope>NUCLEOTIDE SEQUENCE [LARGE SCALE GENOMIC DNA]</scope>
    <source>
        <strain evidence="2 3">AFS070861</strain>
    </source>
</reference>
<evidence type="ECO:0000313" key="2">
    <source>
        <dbReference type="EMBL" id="PFQ44575.1"/>
    </source>
</evidence>
<evidence type="ECO:0000313" key="3">
    <source>
        <dbReference type="Proteomes" id="UP000224386"/>
    </source>
</evidence>
<evidence type="ECO:0008006" key="4">
    <source>
        <dbReference type="Google" id="ProtNLM"/>
    </source>
</evidence>
<dbReference type="NCBIfam" id="TIGR03720">
    <property type="entry name" value="exospor_lead"/>
    <property type="match status" value="1"/>
</dbReference>
<feature type="compositionally biased region" description="Low complexity" evidence="1">
    <location>
        <begin position="28"/>
        <end position="76"/>
    </location>
</feature>
<dbReference type="Pfam" id="PF01391">
    <property type="entry name" value="Collagen"/>
    <property type="match status" value="1"/>
</dbReference>
<protein>
    <recommendedName>
        <fullName evidence="4">Exosporium leader peptide</fullName>
    </recommendedName>
</protein>
<dbReference type="EMBL" id="NVAP01000038">
    <property type="protein sequence ID" value="PFQ44575.1"/>
    <property type="molecule type" value="Genomic_DNA"/>
</dbReference>
<feature type="compositionally biased region" description="Polar residues" evidence="1">
    <location>
        <begin position="1"/>
        <end position="11"/>
    </location>
</feature>
<evidence type="ECO:0000256" key="1">
    <source>
        <dbReference type="SAM" id="MobiDB-lite"/>
    </source>
</evidence>
<dbReference type="Proteomes" id="UP000224386">
    <property type="component" value="Unassembled WGS sequence"/>
</dbReference>